<dbReference type="EMBL" id="BMAO01006530">
    <property type="protein sequence ID" value="GFR09324.1"/>
    <property type="molecule type" value="Genomic_DNA"/>
</dbReference>
<sequence>MRNGIVPDSVANESRTITSKLLSPQTGNSGRRFRLLVERCASQNSYCLVRFLSVAMRPFIIKVPLCCSGNIGIKNPNGYTGEGSRMASRSSATNYGLKIKSFQLGLFVGFHKNNSISGWILDNILRSVKWKNKQRLWREMVEVCNGCVRLHWSLKINTLFWINIKLKQLILQRENRSVGFDVHLDLTER</sequence>
<dbReference type="AlphaFoldDB" id="A0A8X6LJ87"/>
<gene>
    <name evidence="1" type="ORF">TNCT_377761</name>
</gene>
<accession>A0A8X6LJ87</accession>
<name>A0A8X6LJ87_TRICU</name>
<protein>
    <submittedName>
        <fullName evidence="1">Uncharacterized protein</fullName>
    </submittedName>
</protein>
<comment type="caution">
    <text evidence="1">The sequence shown here is derived from an EMBL/GenBank/DDBJ whole genome shotgun (WGS) entry which is preliminary data.</text>
</comment>
<evidence type="ECO:0000313" key="2">
    <source>
        <dbReference type="Proteomes" id="UP000887116"/>
    </source>
</evidence>
<dbReference type="Proteomes" id="UP000887116">
    <property type="component" value="Unassembled WGS sequence"/>
</dbReference>
<proteinExistence type="predicted"/>
<reference evidence="1" key="1">
    <citation type="submission" date="2020-07" db="EMBL/GenBank/DDBJ databases">
        <title>Multicomponent nature underlies the extraordinary mechanical properties of spider dragline silk.</title>
        <authorList>
            <person name="Kono N."/>
            <person name="Nakamura H."/>
            <person name="Mori M."/>
            <person name="Yoshida Y."/>
            <person name="Ohtoshi R."/>
            <person name="Malay A.D."/>
            <person name="Moran D.A.P."/>
            <person name="Tomita M."/>
            <person name="Numata K."/>
            <person name="Arakawa K."/>
        </authorList>
    </citation>
    <scope>NUCLEOTIDE SEQUENCE</scope>
</reference>
<dbReference type="OrthoDB" id="10343493at2759"/>
<organism evidence="1 2">
    <name type="scientific">Trichonephila clavata</name>
    <name type="common">Joro spider</name>
    <name type="synonym">Nephila clavata</name>
    <dbReference type="NCBI Taxonomy" id="2740835"/>
    <lineage>
        <taxon>Eukaryota</taxon>
        <taxon>Metazoa</taxon>
        <taxon>Ecdysozoa</taxon>
        <taxon>Arthropoda</taxon>
        <taxon>Chelicerata</taxon>
        <taxon>Arachnida</taxon>
        <taxon>Araneae</taxon>
        <taxon>Araneomorphae</taxon>
        <taxon>Entelegynae</taxon>
        <taxon>Araneoidea</taxon>
        <taxon>Nephilidae</taxon>
        <taxon>Trichonephila</taxon>
    </lineage>
</organism>
<keyword evidence="2" id="KW-1185">Reference proteome</keyword>
<evidence type="ECO:0000313" key="1">
    <source>
        <dbReference type="EMBL" id="GFR09324.1"/>
    </source>
</evidence>